<keyword evidence="1" id="KW-0472">Membrane</keyword>
<evidence type="ECO:0000313" key="3">
    <source>
        <dbReference type="Proteomes" id="UP000886885"/>
    </source>
</evidence>
<feature type="transmembrane region" description="Helical" evidence="1">
    <location>
        <begin position="61"/>
        <end position="84"/>
    </location>
</feature>
<organism evidence="2 3">
    <name type="scientific">Populus tomentosa</name>
    <name type="common">Chinese white poplar</name>
    <dbReference type="NCBI Taxonomy" id="118781"/>
    <lineage>
        <taxon>Eukaryota</taxon>
        <taxon>Viridiplantae</taxon>
        <taxon>Streptophyta</taxon>
        <taxon>Embryophyta</taxon>
        <taxon>Tracheophyta</taxon>
        <taxon>Spermatophyta</taxon>
        <taxon>Magnoliopsida</taxon>
        <taxon>eudicotyledons</taxon>
        <taxon>Gunneridae</taxon>
        <taxon>Pentapetalae</taxon>
        <taxon>rosids</taxon>
        <taxon>fabids</taxon>
        <taxon>Malpighiales</taxon>
        <taxon>Salicaceae</taxon>
        <taxon>Saliceae</taxon>
        <taxon>Populus</taxon>
    </lineage>
</organism>
<dbReference type="AlphaFoldDB" id="A0A8X8C518"/>
<name>A0A8X8C518_POPTO</name>
<comment type="caution">
    <text evidence="2">The sequence shown here is derived from an EMBL/GenBank/DDBJ whole genome shotgun (WGS) entry which is preliminary data.</text>
</comment>
<feature type="transmembrane region" description="Helical" evidence="1">
    <location>
        <begin position="96"/>
        <end position="116"/>
    </location>
</feature>
<protein>
    <submittedName>
        <fullName evidence="2">Uncharacterized protein</fullName>
    </submittedName>
</protein>
<gene>
    <name evidence="2" type="ORF">POTOM_053959</name>
</gene>
<proteinExistence type="predicted"/>
<dbReference type="PANTHER" id="PTHR37760:SF1">
    <property type="entry name" value="CHAPERONE"/>
    <property type="match status" value="1"/>
</dbReference>
<dbReference type="PANTHER" id="PTHR37760">
    <property type="entry name" value="CHAPERONE"/>
    <property type="match status" value="1"/>
</dbReference>
<keyword evidence="1" id="KW-0812">Transmembrane</keyword>
<dbReference type="Proteomes" id="UP000886885">
    <property type="component" value="Chromosome 17A"/>
</dbReference>
<feature type="transmembrane region" description="Helical" evidence="1">
    <location>
        <begin position="38"/>
        <end position="55"/>
    </location>
</feature>
<accession>A0A8X8C518</accession>
<feature type="transmembrane region" description="Helical" evidence="1">
    <location>
        <begin position="6"/>
        <end position="26"/>
    </location>
</feature>
<dbReference type="OrthoDB" id="566409at2759"/>
<keyword evidence="1" id="KW-1133">Transmembrane helix</keyword>
<evidence type="ECO:0000256" key="1">
    <source>
        <dbReference type="SAM" id="Phobius"/>
    </source>
</evidence>
<reference evidence="2" key="1">
    <citation type="journal article" date="2020" name="bioRxiv">
        <title>Hybrid origin of Populus tomentosa Carr. identified through genome sequencing and phylogenomic analysis.</title>
        <authorList>
            <person name="An X."/>
            <person name="Gao K."/>
            <person name="Chen Z."/>
            <person name="Li J."/>
            <person name="Yang X."/>
            <person name="Yang X."/>
            <person name="Zhou J."/>
            <person name="Guo T."/>
            <person name="Zhao T."/>
            <person name="Huang S."/>
            <person name="Miao D."/>
            <person name="Khan W.U."/>
            <person name="Rao P."/>
            <person name="Ye M."/>
            <person name="Lei B."/>
            <person name="Liao W."/>
            <person name="Wang J."/>
            <person name="Ji L."/>
            <person name="Li Y."/>
            <person name="Guo B."/>
            <person name="Mustafa N.S."/>
            <person name="Li S."/>
            <person name="Yun Q."/>
            <person name="Keller S.R."/>
            <person name="Mao J."/>
            <person name="Zhang R."/>
            <person name="Strauss S.H."/>
        </authorList>
    </citation>
    <scope>NUCLEOTIDE SEQUENCE</scope>
    <source>
        <strain evidence="2">GM15</strain>
        <tissue evidence="2">Leaf</tissue>
    </source>
</reference>
<dbReference type="EMBL" id="JAAWWB010000033">
    <property type="protein sequence ID" value="KAG6743014.1"/>
    <property type="molecule type" value="Genomic_DNA"/>
</dbReference>
<sequence length="186" mass="20363">MNNLTASEVAGYGVGALLLCATISAPKIDSFISASQRRFMVVPILFSVYCLISLSKMKLGSLHQLVIIGSTQLEVFITLLYNCYFYLRRGSIPNVVTVKMFSWFYSFLVVINSLGMCKRCGDLRMIACSGCKGTGLVKEGGALSFTFIDDMYESLGGDSKVKTIRCSKCQARGRFCCPDCSKAQSV</sequence>
<keyword evidence="3" id="KW-1185">Reference proteome</keyword>
<evidence type="ECO:0000313" key="2">
    <source>
        <dbReference type="EMBL" id="KAG6743014.1"/>
    </source>
</evidence>